<keyword evidence="2" id="KW-1185">Reference proteome</keyword>
<reference evidence="1 2" key="1">
    <citation type="submission" date="2015-11" db="EMBL/GenBank/DDBJ databases">
        <title>Permanent draft genome of Psychrobacter piscatorii LQ58.</title>
        <authorList>
            <person name="Zhou M."/>
            <person name="Dong B."/>
            <person name="Liu Q."/>
        </authorList>
    </citation>
    <scope>NUCLEOTIDE SEQUENCE [LARGE SCALE GENOMIC DNA]</scope>
    <source>
        <strain evidence="1 2">LQ58</strain>
    </source>
</reference>
<accession>A0A0T6DV28</accession>
<sequence>MSIIKNAIDSIQIGVEDFESDDNRRSVSAVRNIAAGILLLYKEKLCRLSPHDNKELLIKQNIVPVQNSKGEITFEGKGNKTVDVQSIKQRFKSLNITTVDWDRFDEISRLRNDLEHYYTSKSPDAIREIIAKSFLLIRDFLSEHLQEDPQEILGDDCWKALLEINDVYSAEENACTASLDAVDWKYRSVEIALKHLRCDQCHSSLIQALHAEDVYPMIDLHCKSCGEDFSFYDVLEEYITDSLAGEAHLNIKDGGESPYDDCHECGKSTFIYEEGCCVACNYEMEYNECETCGTSLSLEDQYNESKCGYCQYRWEKIMAE</sequence>
<evidence type="ECO:0000313" key="2">
    <source>
        <dbReference type="Proteomes" id="UP000051202"/>
    </source>
</evidence>
<proteinExistence type="predicted"/>
<comment type="caution">
    <text evidence="1">The sequence shown here is derived from an EMBL/GenBank/DDBJ whole genome shotgun (WGS) entry which is preliminary data.</text>
</comment>
<protein>
    <submittedName>
        <fullName evidence="1">Uncharacterized protein</fullName>
    </submittedName>
</protein>
<gene>
    <name evidence="1" type="ORF">AS194_00100</name>
</gene>
<name>A0A0T6DV28_9GAMM</name>
<dbReference type="AlphaFoldDB" id="A0A0T6DV28"/>
<dbReference type="Proteomes" id="UP000051202">
    <property type="component" value="Unassembled WGS sequence"/>
</dbReference>
<dbReference type="EMBL" id="LNDJ01000001">
    <property type="protein sequence ID" value="KRU23658.1"/>
    <property type="molecule type" value="Genomic_DNA"/>
</dbReference>
<organism evidence="1 2">
    <name type="scientific">Psychrobacter piscatorii</name>
    <dbReference type="NCBI Taxonomy" id="554343"/>
    <lineage>
        <taxon>Bacteria</taxon>
        <taxon>Pseudomonadati</taxon>
        <taxon>Pseudomonadota</taxon>
        <taxon>Gammaproteobacteria</taxon>
        <taxon>Moraxellales</taxon>
        <taxon>Moraxellaceae</taxon>
        <taxon>Psychrobacter</taxon>
    </lineage>
</organism>
<evidence type="ECO:0000313" key="1">
    <source>
        <dbReference type="EMBL" id="KRU23658.1"/>
    </source>
</evidence>
<dbReference type="RefSeq" id="WP_058023470.1">
    <property type="nucleotide sequence ID" value="NZ_LNDJ01000001.1"/>
</dbReference>